<dbReference type="AlphaFoldDB" id="A0A6M4IUV9"/>
<accession>A0A6M4IUV9</accession>
<sequence length="140" mass="14921">MSGPPPTARLATAHRVLVVDDSLDMLESMSLVLRLLGHEVMTASSGEDALEVIANWQPHIALIDVGMPGMSGYELARRVRAGAAPRQAVLIAVTGWGRDADRARAAAAGFDRHVVKPVDLPRLEALLSEFPVELAPPVAE</sequence>
<dbReference type="Gene3D" id="3.40.50.2300">
    <property type="match status" value="1"/>
</dbReference>
<evidence type="ECO:0000313" key="4">
    <source>
        <dbReference type="EMBL" id="QJR35941.1"/>
    </source>
</evidence>
<name>A0A6M4IUV9_9BACT</name>
<organism evidence="4 5">
    <name type="scientific">Gemmatimonas groenlandica</name>
    <dbReference type="NCBI Taxonomy" id="2732249"/>
    <lineage>
        <taxon>Bacteria</taxon>
        <taxon>Pseudomonadati</taxon>
        <taxon>Gemmatimonadota</taxon>
        <taxon>Gemmatimonadia</taxon>
        <taxon>Gemmatimonadales</taxon>
        <taxon>Gemmatimonadaceae</taxon>
        <taxon>Gemmatimonas</taxon>
    </lineage>
</organism>
<dbReference type="InterPro" id="IPR001789">
    <property type="entry name" value="Sig_transdc_resp-reg_receiver"/>
</dbReference>
<protein>
    <submittedName>
        <fullName evidence="4">Response regulator</fullName>
    </submittedName>
</protein>
<dbReference type="RefSeq" id="WP_171225372.1">
    <property type="nucleotide sequence ID" value="NZ_CP053085.1"/>
</dbReference>
<dbReference type="EMBL" id="CP053085">
    <property type="protein sequence ID" value="QJR35941.1"/>
    <property type="molecule type" value="Genomic_DNA"/>
</dbReference>
<dbReference type="InterPro" id="IPR011006">
    <property type="entry name" value="CheY-like_superfamily"/>
</dbReference>
<dbReference type="Pfam" id="PF00072">
    <property type="entry name" value="Response_reg"/>
    <property type="match status" value="1"/>
</dbReference>
<dbReference type="KEGG" id="ggr:HKW67_10700"/>
<dbReference type="Proteomes" id="UP000500938">
    <property type="component" value="Chromosome"/>
</dbReference>
<dbReference type="PANTHER" id="PTHR44591">
    <property type="entry name" value="STRESS RESPONSE REGULATOR PROTEIN 1"/>
    <property type="match status" value="1"/>
</dbReference>
<feature type="domain" description="Response regulatory" evidence="3">
    <location>
        <begin position="15"/>
        <end position="131"/>
    </location>
</feature>
<feature type="modified residue" description="4-aspartylphosphate" evidence="2">
    <location>
        <position position="64"/>
    </location>
</feature>
<keyword evidence="5" id="KW-1185">Reference proteome</keyword>
<proteinExistence type="predicted"/>
<dbReference type="GO" id="GO:0000160">
    <property type="term" value="P:phosphorelay signal transduction system"/>
    <property type="evidence" value="ECO:0007669"/>
    <property type="project" value="InterPro"/>
</dbReference>
<reference evidence="4 5" key="1">
    <citation type="submission" date="2020-05" db="EMBL/GenBank/DDBJ databases">
        <title>Complete genome sequence of Gemmatimonas greenlandica TET16.</title>
        <authorList>
            <person name="Zeng Y."/>
        </authorList>
    </citation>
    <scope>NUCLEOTIDE SEQUENCE [LARGE SCALE GENOMIC DNA]</scope>
    <source>
        <strain evidence="4 5">TET16</strain>
    </source>
</reference>
<dbReference type="InterPro" id="IPR050595">
    <property type="entry name" value="Bact_response_regulator"/>
</dbReference>
<evidence type="ECO:0000259" key="3">
    <source>
        <dbReference type="PROSITE" id="PS50110"/>
    </source>
</evidence>
<evidence type="ECO:0000256" key="2">
    <source>
        <dbReference type="PROSITE-ProRule" id="PRU00169"/>
    </source>
</evidence>
<evidence type="ECO:0000256" key="1">
    <source>
        <dbReference type="ARBA" id="ARBA00022553"/>
    </source>
</evidence>
<dbReference type="PANTHER" id="PTHR44591:SF3">
    <property type="entry name" value="RESPONSE REGULATORY DOMAIN-CONTAINING PROTEIN"/>
    <property type="match status" value="1"/>
</dbReference>
<gene>
    <name evidence="4" type="ORF">HKW67_10700</name>
</gene>
<dbReference type="SMART" id="SM00448">
    <property type="entry name" value="REC"/>
    <property type="match status" value="1"/>
</dbReference>
<dbReference type="SUPFAM" id="SSF52172">
    <property type="entry name" value="CheY-like"/>
    <property type="match status" value="1"/>
</dbReference>
<keyword evidence="1 2" id="KW-0597">Phosphoprotein</keyword>
<dbReference type="PROSITE" id="PS50110">
    <property type="entry name" value="RESPONSE_REGULATORY"/>
    <property type="match status" value="1"/>
</dbReference>
<evidence type="ECO:0000313" key="5">
    <source>
        <dbReference type="Proteomes" id="UP000500938"/>
    </source>
</evidence>